<protein>
    <submittedName>
        <fullName evidence="3">Trehalase</fullName>
    </submittedName>
</protein>
<dbReference type="GO" id="GO:0004555">
    <property type="term" value="F:alpha,alpha-trehalase activity"/>
    <property type="evidence" value="ECO:0007669"/>
    <property type="project" value="InterPro"/>
</dbReference>
<dbReference type="PANTHER" id="PTHR23403">
    <property type="entry name" value="TREHALASE"/>
    <property type="match status" value="1"/>
</dbReference>
<dbReference type="Proteomes" id="UP000006201">
    <property type="component" value="Unassembled WGS sequence"/>
</dbReference>
<dbReference type="PRINTS" id="PR00744">
    <property type="entry name" value="GLHYDRLASE37"/>
</dbReference>
<keyword evidence="2" id="KW-0326">Glycosidase</keyword>
<dbReference type="GO" id="GO:0005993">
    <property type="term" value="P:trehalose catabolic process"/>
    <property type="evidence" value="ECO:0007669"/>
    <property type="project" value="TreeGrafter"/>
</dbReference>
<dbReference type="Pfam" id="PF01204">
    <property type="entry name" value="Trehalase"/>
    <property type="match status" value="1"/>
</dbReference>
<keyword evidence="4" id="KW-1185">Reference proteome</keyword>
<evidence type="ECO:0000313" key="3">
    <source>
        <dbReference type="EMBL" id="EAR28197.1"/>
    </source>
</evidence>
<sequence length="503" mass="57628">MNFVNSQLFLDVQLAGLFADSKTFADAEAKHSWQHACALYLAKAPLQGADLAQFVAEEFTFKCAELPNQQLNTTSVKDYIESLWPHLHRPADNAKSSSLLPLQHSYIVPGGRFQEIYYWDSYFTSLGLEDMGDIDSIEDMLMNFIDLQNRNGCIPNGNRSYYSSRSQPPILALMVDLVWQAKYRNKADFDWLAQCANALEQEHRFWMQGHDELNPDNTSHRRIVRMANGALLNRYWDDEATARPESLREDLHDSALLAQAQREQYFRNIRAACESGWDFSSRWLADGTTLLSIQTTDIIPIDLNCLLYQLEYQLAEYFAVLKRPEKQSYFNQLAASRNKAINHYLWHNELNFFVDYNHKLGLQSEVLSLAGVVPLFVQLATHQQALHVNRKIMAEFLKPGGLVTTLNKTAQQWDSPNGWAPLQWFAVQGFNYYGFNADAQTIIARWLTMIEANFATDHCLLEKYNVCDPAHRAGGGEYKVQQGFGWTNGVTARFYKLTEQINA</sequence>
<dbReference type="AlphaFoldDB" id="A4C9Y9"/>
<dbReference type="Gene3D" id="1.50.10.10">
    <property type="match status" value="1"/>
</dbReference>
<evidence type="ECO:0000256" key="1">
    <source>
        <dbReference type="ARBA" id="ARBA00022801"/>
    </source>
</evidence>
<dbReference type="HOGENOM" id="CLU_006451_3_1_6"/>
<reference evidence="3 4" key="1">
    <citation type="submission" date="2006-02" db="EMBL/GenBank/DDBJ databases">
        <authorList>
            <person name="Moran M.A."/>
            <person name="Kjelleberg S."/>
            <person name="Egan S."/>
            <person name="Saunders N."/>
            <person name="Thomas T."/>
            <person name="Ferriera S."/>
            <person name="Johnson J."/>
            <person name="Kravitz S."/>
            <person name="Halpern A."/>
            <person name="Remington K."/>
            <person name="Beeson K."/>
            <person name="Tran B."/>
            <person name="Rogers Y.-H."/>
            <person name="Friedman R."/>
            <person name="Venter J.C."/>
        </authorList>
    </citation>
    <scope>NUCLEOTIDE SEQUENCE [LARGE SCALE GENOMIC DNA]</scope>
    <source>
        <strain evidence="3 4">D2</strain>
    </source>
</reference>
<dbReference type="eggNOG" id="COG1626">
    <property type="taxonomic scope" value="Bacteria"/>
</dbReference>
<evidence type="ECO:0000313" key="4">
    <source>
        <dbReference type="Proteomes" id="UP000006201"/>
    </source>
</evidence>
<comment type="caution">
    <text evidence="3">The sequence shown here is derived from an EMBL/GenBank/DDBJ whole genome shotgun (WGS) entry which is preliminary data.</text>
</comment>
<name>A4C9Y9_9GAMM</name>
<dbReference type="PROSITE" id="PS00928">
    <property type="entry name" value="TREHALASE_2"/>
    <property type="match status" value="1"/>
</dbReference>
<proteinExistence type="predicted"/>
<dbReference type="EMBL" id="AAOH01000004">
    <property type="protein sequence ID" value="EAR28197.1"/>
    <property type="molecule type" value="Genomic_DNA"/>
</dbReference>
<dbReference type="InterPro" id="IPR001661">
    <property type="entry name" value="Glyco_hydro_37"/>
</dbReference>
<dbReference type="InterPro" id="IPR008928">
    <property type="entry name" value="6-hairpin_glycosidase_sf"/>
</dbReference>
<gene>
    <name evidence="3" type="ORF">PTD2_20317</name>
</gene>
<organism evidence="3 4">
    <name type="scientific">Pseudoalteromonas tunicata D2</name>
    <dbReference type="NCBI Taxonomy" id="87626"/>
    <lineage>
        <taxon>Bacteria</taxon>
        <taxon>Pseudomonadati</taxon>
        <taxon>Pseudomonadota</taxon>
        <taxon>Gammaproteobacteria</taxon>
        <taxon>Alteromonadales</taxon>
        <taxon>Pseudoalteromonadaceae</taxon>
        <taxon>Pseudoalteromonas</taxon>
    </lineage>
</organism>
<evidence type="ECO:0000256" key="2">
    <source>
        <dbReference type="ARBA" id="ARBA00023295"/>
    </source>
</evidence>
<accession>A4C9Y9</accession>
<dbReference type="PANTHER" id="PTHR23403:SF1">
    <property type="entry name" value="TREHALASE"/>
    <property type="match status" value="1"/>
</dbReference>
<keyword evidence="1" id="KW-0378">Hydrolase</keyword>
<dbReference type="RefSeq" id="WP_009840029.1">
    <property type="nucleotide sequence ID" value="NZ_CH959301.1"/>
</dbReference>
<dbReference type="PROSITE" id="PS00927">
    <property type="entry name" value="TREHALASE_1"/>
    <property type="match status" value="1"/>
</dbReference>
<dbReference type="InterPro" id="IPR012341">
    <property type="entry name" value="6hp_glycosidase-like_sf"/>
</dbReference>
<dbReference type="OrthoDB" id="106887at2"/>
<dbReference type="InterPro" id="IPR018232">
    <property type="entry name" value="Glyco_hydro_37_CS"/>
</dbReference>
<dbReference type="SUPFAM" id="SSF48208">
    <property type="entry name" value="Six-hairpin glycosidases"/>
    <property type="match status" value="1"/>
</dbReference>
<dbReference type="STRING" id="87626.PTD2_20317"/>